<dbReference type="Gene3D" id="1.25.40.20">
    <property type="entry name" value="Ankyrin repeat-containing domain"/>
    <property type="match status" value="4"/>
</dbReference>
<dbReference type="PROSITE" id="PS50088">
    <property type="entry name" value="ANK_REPEAT"/>
    <property type="match status" value="9"/>
</dbReference>
<dbReference type="PRINTS" id="PR01415">
    <property type="entry name" value="ANKYRIN"/>
</dbReference>
<feature type="repeat" description="ANK" evidence="3">
    <location>
        <begin position="430"/>
        <end position="462"/>
    </location>
</feature>
<dbReference type="PANTHER" id="PTHR24198:SF165">
    <property type="entry name" value="ANKYRIN REPEAT-CONTAINING PROTEIN-RELATED"/>
    <property type="match status" value="1"/>
</dbReference>
<evidence type="ECO:0000256" key="2">
    <source>
        <dbReference type="ARBA" id="ARBA00023043"/>
    </source>
</evidence>
<feature type="repeat" description="ANK" evidence="3">
    <location>
        <begin position="231"/>
        <end position="263"/>
    </location>
</feature>
<dbReference type="Proteomes" id="UP000750711">
    <property type="component" value="Unassembled WGS sequence"/>
</dbReference>
<reference evidence="4" key="1">
    <citation type="submission" date="2021-03" db="EMBL/GenBank/DDBJ databases">
        <title>Comparative genomics and phylogenomic investigation of the class Geoglossomycetes provide insights into ecological specialization and systematics.</title>
        <authorList>
            <person name="Melie T."/>
            <person name="Pirro S."/>
            <person name="Miller A.N."/>
            <person name="Quandt A."/>
        </authorList>
    </citation>
    <scope>NUCLEOTIDE SEQUENCE</scope>
    <source>
        <strain evidence="4">CAQ_001_2017</strain>
    </source>
</reference>
<keyword evidence="1" id="KW-0677">Repeat</keyword>
<feature type="repeat" description="ANK" evidence="3">
    <location>
        <begin position="330"/>
        <end position="362"/>
    </location>
</feature>
<name>A0A9P8LE14_9PEZI</name>
<evidence type="ECO:0000256" key="3">
    <source>
        <dbReference type="PROSITE-ProRule" id="PRU00023"/>
    </source>
</evidence>
<feature type="repeat" description="ANK" evidence="3">
    <location>
        <begin position="530"/>
        <end position="554"/>
    </location>
</feature>
<dbReference type="EMBL" id="JAGHQM010000367">
    <property type="protein sequence ID" value="KAH0562342.1"/>
    <property type="molecule type" value="Genomic_DNA"/>
</dbReference>
<dbReference type="Pfam" id="PF00023">
    <property type="entry name" value="Ank"/>
    <property type="match status" value="1"/>
</dbReference>
<dbReference type="SUPFAM" id="SSF48403">
    <property type="entry name" value="Ankyrin repeat"/>
    <property type="match status" value="1"/>
</dbReference>
<evidence type="ECO:0000313" key="4">
    <source>
        <dbReference type="EMBL" id="KAH0562342.1"/>
    </source>
</evidence>
<proteinExistence type="predicted"/>
<keyword evidence="2 3" id="KW-0040">ANK repeat</keyword>
<organism evidence="4 5">
    <name type="scientific">Trichoglossum hirsutum</name>
    <dbReference type="NCBI Taxonomy" id="265104"/>
    <lineage>
        <taxon>Eukaryota</taxon>
        <taxon>Fungi</taxon>
        <taxon>Dikarya</taxon>
        <taxon>Ascomycota</taxon>
        <taxon>Pezizomycotina</taxon>
        <taxon>Geoglossomycetes</taxon>
        <taxon>Geoglossales</taxon>
        <taxon>Geoglossaceae</taxon>
        <taxon>Trichoglossum</taxon>
    </lineage>
</organism>
<feature type="repeat" description="ANK" evidence="3">
    <location>
        <begin position="394"/>
        <end position="426"/>
    </location>
</feature>
<dbReference type="PANTHER" id="PTHR24198">
    <property type="entry name" value="ANKYRIN REPEAT AND PROTEIN KINASE DOMAIN-CONTAINING PROTEIN"/>
    <property type="match status" value="1"/>
</dbReference>
<evidence type="ECO:0000313" key="5">
    <source>
        <dbReference type="Proteomes" id="UP000750711"/>
    </source>
</evidence>
<feature type="repeat" description="ANK" evidence="3">
    <location>
        <begin position="497"/>
        <end position="529"/>
    </location>
</feature>
<comment type="caution">
    <text evidence="4">The sequence shown here is derived from an EMBL/GenBank/DDBJ whole genome shotgun (WGS) entry which is preliminary data.</text>
</comment>
<dbReference type="GO" id="GO:0005737">
    <property type="term" value="C:cytoplasm"/>
    <property type="evidence" value="ECO:0007669"/>
    <property type="project" value="TreeGrafter"/>
</dbReference>
<sequence>MTTSRPGQDNPLLDTCPPQVNQKLWHRLYEPLILLSAYGKSQGKHVKSDETSSEGYLDGGNKTLRKKFLDELAYICNYSPSGGTEAAIAIQDGPQLIYRVAANTNQGLKVKPLLSDILQFLGQVYDASEERVSTLKLQISDRTVMFSARRLRCYRTMLRNTIKTCIPMLEKQNTEEANALKEWLISFSNSDLDLISFCRLYYEARDSEFLEVLKQRAKESNIHEDDSYAACGQNSLHVTAQDNDIATLQLLLAEGGNVDSKDDRGWTPLHTAAFSGHTLVIKMLLRHGAAVDAQDNSDRSPLTIAADEGHNDVVEELLRNGANVNLSGRNAWSPLNQALMRNHRDTVKLLLDAGANPTGQDEFGFAPLFIASRHLELVNLLLEAGADPNSDLVGGVTVLHFAARHGNVPLVQRLLAIGMDVDLPEGYTADGYTALYRAVEEQHEEAVRMLLDHGANPDKMLKNSWTSVLYAVKIGHYKILRVMVDRGADLRVTCQPEGWTALHIACREGHRLIVKLLLEAGSEVSARDASGATPLQLATAAGHTSIIEILRKAGGRPGGMGIY</sequence>
<evidence type="ECO:0000256" key="1">
    <source>
        <dbReference type="ARBA" id="ARBA00022737"/>
    </source>
</evidence>
<accession>A0A9P8LE14</accession>
<dbReference type="InterPro" id="IPR036770">
    <property type="entry name" value="Ankyrin_rpt-contain_sf"/>
</dbReference>
<dbReference type="PROSITE" id="PS50297">
    <property type="entry name" value="ANK_REP_REGION"/>
    <property type="match status" value="8"/>
</dbReference>
<feature type="repeat" description="ANK" evidence="3">
    <location>
        <begin position="264"/>
        <end position="296"/>
    </location>
</feature>
<dbReference type="AlphaFoldDB" id="A0A9P8LE14"/>
<keyword evidence="5" id="KW-1185">Reference proteome</keyword>
<evidence type="ECO:0008006" key="6">
    <source>
        <dbReference type="Google" id="ProtNLM"/>
    </source>
</evidence>
<dbReference type="InterPro" id="IPR002110">
    <property type="entry name" value="Ankyrin_rpt"/>
</dbReference>
<feature type="repeat" description="ANK" evidence="3">
    <location>
        <begin position="297"/>
        <end position="329"/>
    </location>
</feature>
<protein>
    <recommendedName>
        <fullName evidence="6">Ankyrin repeat protein</fullName>
    </recommendedName>
</protein>
<dbReference type="SMART" id="SM00248">
    <property type="entry name" value="ANK"/>
    <property type="match status" value="10"/>
</dbReference>
<feature type="repeat" description="ANK" evidence="3">
    <location>
        <begin position="463"/>
        <end position="495"/>
    </location>
</feature>
<dbReference type="Pfam" id="PF12796">
    <property type="entry name" value="Ank_2"/>
    <property type="match status" value="3"/>
</dbReference>
<gene>
    <name evidence="4" type="ORF">GP486_002968</name>
</gene>